<dbReference type="AlphaFoldDB" id="A0AAV2DZ61"/>
<feature type="domain" description="MRN complex-interacting protein N-terminal" evidence="2">
    <location>
        <begin position="9"/>
        <end position="79"/>
    </location>
</feature>
<dbReference type="InterPro" id="IPR032739">
    <property type="entry name" value="MRNIP"/>
</dbReference>
<evidence type="ECO:0000256" key="1">
    <source>
        <dbReference type="SAM" id="MobiDB-lite"/>
    </source>
</evidence>
<dbReference type="PANTHER" id="PTHR15863">
    <property type="entry name" value="MRN COMPLEX-INTERACTING PROTEIN"/>
    <property type="match status" value="1"/>
</dbReference>
<dbReference type="EMBL" id="OZ034816">
    <property type="protein sequence ID" value="CAL1378595.1"/>
    <property type="molecule type" value="Genomic_DNA"/>
</dbReference>
<organism evidence="3 4">
    <name type="scientific">Linum trigynum</name>
    <dbReference type="NCBI Taxonomy" id="586398"/>
    <lineage>
        <taxon>Eukaryota</taxon>
        <taxon>Viridiplantae</taxon>
        <taxon>Streptophyta</taxon>
        <taxon>Embryophyta</taxon>
        <taxon>Tracheophyta</taxon>
        <taxon>Spermatophyta</taxon>
        <taxon>Magnoliopsida</taxon>
        <taxon>eudicotyledons</taxon>
        <taxon>Gunneridae</taxon>
        <taxon>Pentapetalae</taxon>
        <taxon>rosids</taxon>
        <taxon>fabids</taxon>
        <taxon>Malpighiales</taxon>
        <taxon>Linaceae</taxon>
        <taxon>Linum</taxon>
    </lineage>
</organism>
<dbReference type="GO" id="GO:0003682">
    <property type="term" value="F:chromatin binding"/>
    <property type="evidence" value="ECO:0007669"/>
    <property type="project" value="TreeGrafter"/>
</dbReference>
<dbReference type="PANTHER" id="PTHR15863:SF2">
    <property type="entry name" value="MRN COMPLEX-INTERACTING PROTEIN"/>
    <property type="match status" value="1"/>
</dbReference>
<dbReference type="Proteomes" id="UP001497516">
    <property type="component" value="Chromosome 3"/>
</dbReference>
<dbReference type="Pfam" id="PF15749">
    <property type="entry name" value="MRNIP"/>
    <property type="match status" value="1"/>
</dbReference>
<dbReference type="GO" id="GO:0007095">
    <property type="term" value="P:mitotic G2 DNA damage checkpoint signaling"/>
    <property type="evidence" value="ECO:0007669"/>
    <property type="project" value="TreeGrafter"/>
</dbReference>
<sequence>MSSALFIAVACYQCSTVQVKQQKKSSNKWTCVVCNEKQSVRKVFFQSYMAKDVRQFVQSRNMARKIADEQASSLERGELIQEQPLTMVPASSFCIRAESKRRYDWSEYLDPAEDETEETVEGEVEVITEMPPKRAKFRDGERLPNQMKQTNKEQVKESRGASLKYEASKLADPNRRNATNLLCNKEETMMRQLSTTAATTAKATKWDDYLTNDEDEW</sequence>
<accession>A0AAV2DZ61</accession>
<evidence type="ECO:0000259" key="2">
    <source>
        <dbReference type="Pfam" id="PF15749"/>
    </source>
</evidence>
<gene>
    <name evidence="3" type="ORF">LTRI10_LOCUS20168</name>
</gene>
<evidence type="ECO:0000313" key="3">
    <source>
        <dbReference type="EMBL" id="CAL1378595.1"/>
    </source>
</evidence>
<dbReference type="InterPro" id="IPR049472">
    <property type="entry name" value="MRNIP_N"/>
</dbReference>
<evidence type="ECO:0000313" key="4">
    <source>
        <dbReference type="Proteomes" id="UP001497516"/>
    </source>
</evidence>
<dbReference type="GO" id="GO:0005634">
    <property type="term" value="C:nucleus"/>
    <property type="evidence" value="ECO:0007669"/>
    <property type="project" value="TreeGrafter"/>
</dbReference>
<proteinExistence type="predicted"/>
<keyword evidence="4" id="KW-1185">Reference proteome</keyword>
<protein>
    <recommendedName>
        <fullName evidence="2">MRN complex-interacting protein N-terminal domain-containing protein</fullName>
    </recommendedName>
</protein>
<feature type="region of interest" description="Disordered" evidence="1">
    <location>
        <begin position="196"/>
        <end position="217"/>
    </location>
</feature>
<reference evidence="3 4" key="1">
    <citation type="submission" date="2024-04" db="EMBL/GenBank/DDBJ databases">
        <authorList>
            <person name="Fracassetti M."/>
        </authorList>
    </citation>
    <scope>NUCLEOTIDE SEQUENCE [LARGE SCALE GENOMIC DNA]</scope>
</reference>
<name>A0AAV2DZ61_9ROSI</name>